<feature type="region of interest" description="Disordered" evidence="1">
    <location>
        <begin position="41"/>
        <end position="94"/>
    </location>
</feature>
<feature type="compositionally biased region" description="Low complexity" evidence="1">
    <location>
        <begin position="41"/>
        <end position="69"/>
    </location>
</feature>
<dbReference type="SUPFAM" id="SSF82607">
    <property type="entry name" value="YbaB-like"/>
    <property type="match status" value="1"/>
</dbReference>
<protein>
    <submittedName>
        <fullName evidence="2">YbaB/EbfC family nucleoid-associated protein</fullName>
    </submittedName>
</protein>
<evidence type="ECO:0000313" key="3">
    <source>
        <dbReference type="Proteomes" id="UP000730482"/>
    </source>
</evidence>
<keyword evidence="3" id="KW-1185">Reference proteome</keyword>
<evidence type="ECO:0000313" key="2">
    <source>
        <dbReference type="EMBL" id="MBS2552744.1"/>
    </source>
</evidence>
<gene>
    <name evidence="2" type="ORF">KGQ19_38405</name>
</gene>
<sequence length="173" mass="17098">MRPVGMAGVDDLLDERSARRDRSVVAVAADLRSALADDVVTGQAEATPTAPPEAAAPTGGFTASASSGTVAGGAGSGGWSRAASSGGVGAGSAPATVTVSVSGIGELRDVAISPEAHVLPADQLSTLIKAAIADARRNAALRWRDRLEAELGTELSAVGGDAIGDLLRENGNV</sequence>
<dbReference type="RefSeq" id="WP_212018641.1">
    <property type="nucleotide sequence ID" value="NZ_JAAFYZ010000207.1"/>
</dbReference>
<dbReference type="InterPro" id="IPR036894">
    <property type="entry name" value="YbaB-like_sf"/>
</dbReference>
<feature type="region of interest" description="Disordered" evidence="1">
    <location>
        <begin position="1"/>
        <end position="22"/>
    </location>
</feature>
<dbReference type="Pfam" id="PF02575">
    <property type="entry name" value="YbaB_DNA_bd"/>
    <property type="match status" value="1"/>
</dbReference>
<dbReference type="InterPro" id="IPR004401">
    <property type="entry name" value="YbaB/EbfC"/>
</dbReference>
<dbReference type="EMBL" id="JAAFYZ010000207">
    <property type="protein sequence ID" value="MBS2552744.1"/>
    <property type="molecule type" value="Genomic_DNA"/>
</dbReference>
<organism evidence="2 3">
    <name type="scientific">Catenulispora pinistramenti</name>
    <dbReference type="NCBI Taxonomy" id="2705254"/>
    <lineage>
        <taxon>Bacteria</taxon>
        <taxon>Bacillati</taxon>
        <taxon>Actinomycetota</taxon>
        <taxon>Actinomycetes</taxon>
        <taxon>Catenulisporales</taxon>
        <taxon>Catenulisporaceae</taxon>
        <taxon>Catenulispora</taxon>
    </lineage>
</organism>
<feature type="compositionally biased region" description="Low complexity" evidence="1">
    <location>
        <begin position="79"/>
        <end position="94"/>
    </location>
</feature>
<proteinExistence type="predicted"/>
<reference evidence="2 3" key="1">
    <citation type="submission" date="2020-02" db="EMBL/GenBank/DDBJ databases">
        <title>Acidophilic actinobacteria isolated from forest soil.</title>
        <authorList>
            <person name="Golinska P."/>
        </authorList>
    </citation>
    <scope>NUCLEOTIDE SEQUENCE [LARGE SCALE GENOMIC DNA]</scope>
    <source>
        <strain evidence="2 3">NL8</strain>
    </source>
</reference>
<evidence type="ECO:0000256" key="1">
    <source>
        <dbReference type="SAM" id="MobiDB-lite"/>
    </source>
</evidence>
<name>A0ABS5L342_9ACTN</name>
<dbReference type="Gene3D" id="3.30.1310.10">
    <property type="entry name" value="Nucleoid-associated protein YbaB-like domain"/>
    <property type="match status" value="1"/>
</dbReference>
<accession>A0ABS5L342</accession>
<dbReference type="Proteomes" id="UP000730482">
    <property type="component" value="Unassembled WGS sequence"/>
</dbReference>
<comment type="caution">
    <text evidence="2">The sequence shown here is derived from an EMBL/GenBank/DDBJ whole genome shotgun (WGS) entry which is preliminary data.</text>
</comment>